<dbReference type="STRING" id="1745343.A0A2J6Q4V9"/>
<reference evidence="2 3" key="1">
    <citation type="submission" date="2016-05" db="EMBL/GenBank/DDBJ databases">
        <title>A degradative enzymes factory behind the ericoid mycorrhizal symbiosis.</title>
        <authorList>
            <consortium name="DOE Joint Genome Institute"/>
            <person name="Martino E."/>
            <person name="Morin E."/>
            <person name="Grelet G."/>
            <person name="Kuo A."/>
            <person name="Kohler A."/>
            <person name="Daghino S."/>
            <person name="Barry K."/>
            <person name="Choi C."/>
            <person name="Cichocki N."/>
            <person name="Clum A."/>
            <person name="Copeland A."/>
            <person name="Hainaut M."/>
            <person name="Haridas S."/>
            <person name="Labutti K."/>
            <person name="Lindquist E."/>
            <person name="Lipzen A."/>
            <person name="Khouja H.-R."/>
            <person name="Murat C."/>
            <person name="Ohm R."/>
            <person name="Olson A."/>
            <person name="Spatafora J."/>
            <person name="Veneault-Fourrey C."/>
            <person name="Henrissat B."/>
            <person name="Grigoriev I."/>
            <person name="Martin F."/>
            <person name="Perotto S."/>
        </authorList>
    </citation>
    <scope>NUCLEOTIDE SEQUENCE [LARGE SCALE GENOMIC DNA]</scope>
    <source>
        <strain evidence="2 3">UAMH 7357</strain>
    </source>
</reference>
<organism evidence="2 3">
    <name type="scientific">Hyaloscypha hepaticicola</name>
    <dbReference type="NCBI Taxonomy" id="2082293"/>
    <lineage>
        <taxon>Eukaryota</taxon>
        <taxon>Fungi</taxon>
        <taxon>Dikarya</taxon>
        <taxon>Ascomycota</taxon>
        <taxon>Pezizomycotina</taxon>
        <taxon>Leotiomycetes</taxon>
        <taxon>Helotiales</taxon>
        <taxon>Hyaloscyphaceae</taxon>
        <taxon>Hyaloscypha</taxon>
    </lineage>
</organism>
<evidence type="ECO:0008006" key="4">
    <source>
        <dbReference type="Google" id="ProtNLM"/>
    </source>
</evidence>
<feature type="signal peptide" evidence="1">
    <location>
        <begin position="1"/>
        <end position="27"/>
    </location>
</feature>
<evidence type="ECO:0000313" key="3">
    <source>
        <dbReference type="Proteomes" id="UP000235672"/>
    </source>
</evidence>
<dbReference type="OrthoDB" id="3558752at2759"/>
<name>A0A2J6Q4V9_9HELO</name>
<feature type="chain" id="PRO_5014395215" description="Fungal N-terminal domain-containing protein" evidence="1">
    <location>
        <begin position="28"/>
        <end position="205"/>
    </location>
</feature>
<proteinExistence type="predicted"/>
<dbReference type="EMBL" id="KZ613481">
    <property type="protein sequence ID" value="PMD21299.1"/>
    <property type="molecule type" value="Genomic_DNA"/>
</dbReference>
<evidence type="ECO:0000313" key="2">
    <source>
        <dbReference type="EMBL" id="PMD21299.1"/>
    </source>
</evidence>
<protein>
    <recommendedName>
        <fullName evidence="4">Fungal N-terminal domain-containing protein</fullName>
    </recommendedName>
</protein>
<sequence length="205" mass="23189">MDGWSIFAAAGTLAQFVIIASTLLSQAAEIRGSAGGASDEVLSLESVYGNLQKLSQGLKTSFQGRASIDVELKESADELAELAGTCKKDCDHLLEIIAECKVGEATNGRWKSMRKAARFLWRSREIKGLEQRLERAQRSLDLRFAIISNYYHRHHSSYLEKLKGESEELHVRQSEKFRELRDMLRARLEYLLTTDTSISILVFKY</sequence>
<accession>A0A2J6Q4V9</accession>
<gene>
    <name evidence="2" type="ORF">NA56DRAFT_645595</name>
</gene>
<dbReference type="Proteomes" id="UP000235672">
    <property type="component" value="Unassembled WGS sequence"/>
</dbReference>
<evidence type="ECO:0000256" key="1">
    <source>
        <dbReference type="SAM" id="SignalP"/>
    </source>
</evidence>
<keyword evidence="3" id="KW-1185">Reference proteome</keyword>
<dbReference type="AlphaFoldDB" id="A0A2J6Q4V9"/>
<keyword evidence="1" id="KW-0732">Signal</keyword>